<dbReference type="InterPro" id="IPR055335">
    <property type="entry name" value="Ucp6/RUP1"/>
</dbReference>
<dbReference type="FunCoup" id="Q6BIU3">
    <property type="interactions" value="155"/>
</dbReference>
<dbReference type="eggNOG" id="ENOG502S0Z0">
    <property type="taxonomic scope" value="Eukaryota"/>
</dbReference>
<organism evidence="3 4">
    <name type="scientific">Debaryomyces hansenii (strain ATCC 36239 / CBS 767 / BCRC 21394 / JCM 1990 / NBRC 0083 / IGC 2968)</name>
    <name type="common">Yeast</name>
    <name type="synonym">Torulaspora hansenii</name>
    <dbReference type="NCBI Taxonomy" id="284592"/>
    <lineage>
        <taxon>Eukaryota</taxon>
        <taxon>Fungi</taxon>
        <taxon>Dikarya</taxon>
        <taxon>Ascomycota</taxon>
        <taxon>Saccharomycotina</taxon>
        <taxon>Pichiomycetes</taxon>
        <taxon>Debaryomycetaceae</taxon>
        <taxon>Debaryomyces</taxon>
    </lineage>
</organism>
<dbReference type="PANTHER" id="PTHR39597">
    <property type="entry name" value="UBA DOMAIN-CONTAINING PROTEIN RUP1"/>
    <property type="match status" value="1"/>
</dbReference>
<dbReference type="PANTHER" id="PTHR39597:SF1">
    <property type="entry name" value="UBA DOMAIN-CONTAINING PROTEIN RUP1"/>
    <property type="match status" value="1"/>
</dbReference>
<proteinExistence type="predicted"/>
<dbReference type="Proteomes" id="UP000000599">
    <property type="component" value="Chromosome G"/>
</dbReference>
<dbReference type="AlphaFoldDB" id="Q6BIU3"/>
<reference evidence="3 4" key="1">
    <citation type="journal article" date="2004" name="Nature">
        <title>Genome evolution in yeasts.</title>
        <authorList>
            <consortium name="Genolevures"/>
            <person name="Dujon B."/>
            <person name="Sherman D."/>
            <person name="Fischer G."/>
            <person name="Durrens P."/>
            <person name="Casaregola S."/>
            <person name="Lafontaine I."/>
            <person name="de Montigny J."/>
            <person name="Marck C."/>
            <person name="Neuveglise C."/>
            <person name="Talla E."/>
            <person name="Goffard N."/>
            <person name="Frangeul L."/>
            <person name="Aigle M."/>
            <person name="Anthouard V."/>
            <person name="Babour A."/>
            <person name="Barbe V."/>
            <person name="Barnay S."/>
            <person name="Blanchin S."/>
            <person name="Beckerich J.M."/>
            <person name="Beyne E."/>
            <person name="Bleykasten C."/>
            <person name="Boisrame A."/>
            <person name="Boyer J."/>
            <person name="Cattolico L."/>
            <person name="Confanioleri F."/>
            <person name="de Daruvar A."/>
            <person name="Despons L."/>
            <person name="Fabre E."/>
            <person name="Fairhead C."/>
            <person name="Ferry-Dumazet H."/>
            <person name="Groppi A."/>
            <person name="Hantraye F."/>
            <person name="Hennequin C."/>
            <person name="Jauniaux N."/>
            <person name="Joyet P."/>
            <person name="Kachouri R."/>
            <person name="Kerrest A."/>
            <person name="Koszul R."/>
            <person name="Lemaire M."/>
            <person name="Lesur I."/>
            <person name="Ma L."/>
            <person name="Muller H."/>
            <person name="Nicaud J.M."/>
            <person name="Nikolski M."/>
            <person name="Oztas S."/>
            <person name="Ozier-Kalogeropoulos O."/>
            <person name="Pellenz S."/>
            <person name="Potier S."/>
            <person name="Richard G.F."/>
            <person name="Straub M.L."/>
            <person name="Suleau A."/>
            <person name="Swennene D."/>
            <person name="Tekaia F."/>
            <person name="Wesolowski-Louvel M."/>
            <person name="Westhof E."/>
            <person name="Wirth B."/>
            <person name="Zeniou-Meyer M."/>
            <person name="Zivanovic I."/>
            <person name="Bolotin-Fukuhara M."/>
            <person name="Thierry A."/>
            <person name="Bouchier C."/>
            <person name="Caudron B."/>
            <person name="Scarpelli C."/>
            <person name="Gaillardin C."/>
            <person name="Weissenbach J."/>
            <person name="Wincker P."/>
            <person name="Souciet J.L."/>
        </authorList>
    </citation>
    <scope>NUCLEOTIDE SEQUENCE [LARGE SCALE GENOMIC DNA]</scope>
    <source>
        <strain evidence="4">ATCC 36239 / CBS 767 / BCRC 21394 / JCM 1990 / NBRC 0083 / IGC 2968</strain>
    </source>
</reference>
<dbReference type="InterPro" id="IPR009060">
    <property type="entry name" value="UBA-like_sf"/>
</dbReference>
<dbReference type="GO" id="GO:0005634">
    <property type="term" value="C:nucleus"/>
    <property type="evidence" value="ECO:0007669"/>
    <property type="project" value="TreeGrafter"/>
</dbReference>
<dbReference type="KEGG" id="dha:DEHA2G07612g"/>
<dbReference type="GO" id="GO:0016579">
    <property type="term" value="P:protein deubiquitination"/>
    <property type="evidence" value="ECO:0007669"/>
    <property type="project" value="TreeGrafter"/>
</dbReference>
<feature type="domain" description="UBA" evidence="2">
    <location>
        <begin position="1"/>
        <end position="41"/>
    </location>
</feature>
<feature type="compositionally biased region" description="Acidic residues" evidence="1">
    <location>
        <begin position="604"/>
        <end position="619"/>
    </location>
</feature>
<dbReference type="PROSITE" id="PS50030">
    <property type="entry name" value="UBA"/>
    <property type="match status" value="1"/>
</dbReference>
<dbReference type="OrthoDB" id="4489171at2759"/>
<name>Q6BIU3_DEBHA</name>
<feature type="region of interest" description="Disordered" evidence="1">
    <location>
        <begin position="572"/>
        <end position="619"/>
    </location>
</feature>
<dbReference type="GeneID" id="2904759"/>
<dbReference type="GO" id="GO:0005829">
    <property type="term" value="C:cytosol"/>
    <property type="evidence" value="ECO:0007669"/>
    <property type="project" value="TreeGrafter"/>
</dbReference>
<evidence type="ECO:0000256" key="1">
    <source>
        <dbReference type="SAM" id="MobiDB-lite"/>
    </source>
</evidence>
<sequence length="619" mass="71601">MNSDNNIKKLTEMGFSEEQAAKALNITKNDVESAIAYLFEDPIEIDTPNANDQLVPYNDSINVSNPNDIPDFSSYQTVPQEYGSVSENVQYDEEERTEEQDEDIGFEHYEYFERPADVCIFDNVNNMQKEDGPPVILNRRCGFLENYYIPIITILAQLTEVKSTFLKSLGYELQYDSNWAIGKPQNINIPSDLDESKESSFKFFIELQKAIGFLDGQSKRSFISGDCLIVSLPNDMKKRLVNNRIETVDELLPKLYESLQDNYDAMFGHEDIVDKLFKSSVESVNEELINNIFTFDVDAEYRHKSLYDSFNELFWGSDLEMLGNVRLIDTSKILTIQLVGDEDSYADTNFQVDEVFYPELYSSEYYPIVSEMNNRRNEIIKQRMKISNEIMQLNSFEGKKVKGFLKTTIEYLKGQGNDTNDLYQLSEKIDNQKVTLTKDLDSLNESYTRLDIRNYENVLENIRSQDVKFPTKYALIGIVLSDSEYYYKYKGSSTWIYQKGIYSSNNIVVDYEIDELDFMAIQQDILQYTTTGAKPMSLIYASVDILDNSFSLDNNKLHDFFTSDNTEYSKQLAEAEVSRKDRDMGDREDMKQRSSDSSESNSPEQDENEDRNDDTLIDL</sequence>
<dbReference type="InParanoid" id="Q6BIU3"/>
<evidence type="ECO:0000313" key="3">
    <source>
        <dbReference type="EMBL" id="CAG90341.2"/>
    </source>
</evidence>
<dbReference type="STRING" id="284592.Q6BIU3"/>
<dbReference type="OMA" id="PLEFYPQ"/>
<dbReference type="Gene3D" id="1.10.8.10">
    <property type="entry name" value="DNA helicase RuvA subunit, C-terminal domain"/>
    <property type="match status" value="1"/>
</dbReference>
<dbReference type="CDD" id="cd14297">
    <property type="entry name" value="UBA2_spUBP14_like"/>
    <property type="match status" value="1"/>
</dbReference>
<dbReference type="HOGENOM" id="CLU_463884_0_0_1"/>
<dbReference type="EMBL" id="CR382139">
    <property type="protein sequence ID" value="CAG90341.2"/>
    <property type="molecule type" value="Genomic_DNA"/>
</dbReference>
<dbReference type="Pfam" id="PF22562">
    <property type="entry name" value="UBA_7"/>
    <property type="match status" value="1"/>
</dbReference>
<dbReference type="InterPro" id="IPR015940">
    <property type="entry name" value="UBA"/>
</dbReference>
<protein>
    <submittedName>
        <fullName evidence="3">DEHA2G07612p</fullName>
    </submittedName>
</protein>
<dbReference type="VEuPathDB" id="FungiDB:DEHA2G07612g"/>
<accession>Q6BIU3</accession>
<dbReference type="SUPFAM" id="SSF46934">
    <property type="entry name" value="UBA-like"/>
    <property type="match status" value="1"/>
</dbReference>
<evidence type="ECO:0000259" key="2">
    <source>
        <dbReference type="PROSITE" id="PS50030"/>
    </source>
</evidence>
<feature type="compositionally biased region" description="Basic and acidic residues" evidence="1">
    <location>
        <begin position="576"/>
        <end position="596"/>
    </location>
</feature>
<evidence type="ECO:0000313" key="4">
    <source>
        <dbReference type="Proteomes" id="UP000000599"/>
    </source>
</evidence>
<dbReference type="SMART" id="SM00165">
    <property type="entry name" value="UBA"/>
    <property type="match status" value="1"/>
</dbReference>
<gene>
    <name evidence="3" type="ordered locus">DEHA2G07612g</name>
</gene>
<dbReference type="RefSeq" id="XP_461878.2">
    <property type="nucleotide sequence ID" value="XM_461878.1"/>
</dbReference>
<keyword evidence="4" id="KW-1185">Reference proteome</keyword>